<dbReference type="AlphaFoldDB" id="A0A2P8F7G9"/>
<protein>
    <submittedName>
        <fullName evidence="1">Uncharacterized protein</fullName>
    </submittedName>
</protein>
<evidence type="ECO:0000313" key="2">
    <source>
        <dbReference type="Proteomes" id="UP000241964"/>
    </source>
</evidence>
<comment type="caution">
    <text evidence="1">The sequence shown here is derived from an EMBL/GenBank/DDBJ whole genome shotgun (WGS) entry which is preliminary data.</text>
</comment>
<dbReference type="RefSeq" id="WP_170118949.1">
    <property type="nucleotide sequence ID" value="NZ_PYAS01000036.1"/>
</dbReference>
<evidence type="ECO:0000313" key="1">
    <source>
        <dbReference type="EMBL" id="PSL17647.1"/>
    </source>
</evidence>
<gene>
    <name evidence="1" type="ORF">CLV60_1366</name>
</gene>
<accession>A0A2P8F7G9</accession>
<sequence>MIKGAGDKLLDQLAARLHLEQQGKARFMQNSKFLQKAYYRAAKQIGLKR</sequence>
<keyword evidence="2" id="KW-1185">Reference proteome</keyword>
<dbReference type="Proteomes" id="UP000241964">
    <property type="component" value="Unassembled WGS sequence"/>
</dbReference>
<dbReference type="EMBL" id="PYAS01000036">
    <property type="protein sequence ID" value="PSL17647.1"/>
    <property type="molecule type" value="Genomic_DNA"/>
</dbReference>
<organism evidence="1 2">
    <name type="scientific">Dyadobacter jiangsuensis</name>
    <dbReference type="NCBI Taxonomy" id="1591085"/>
    <lineage>
        <taxon>Bacteria</taxon>
        <taxon>Pseudomonadati</taxon>
        <taxon>Bacteroidota</taxon>
        <taxon>Cytophagia</taxon>
        <taxon>Cytophagales</taxon>
        <taxon>Spirosomataceae</taxon>
        <taxon>Dyadobacter</taxon>
    </lineage>
</organism>
<reference evidence="1 2" key="1">
    <citation type="submission" date="2018-03" db="EMBL/GenBank/DDBJ databases">
        <title>Genomic Encyclopedia of Archaeal and Bacterial Type Strains, Phase II (KMG-II): from individual species to whole genera.</title>
        <authorList>
            <person name="Goeker M."/>
        </authorList>
    </citation>
    <scope>NUCLEOTIDE SEQUENCE [LARGE SCALE GENOMIC DNA]</scope>
    <source>
        <strain evidence="1 2">DSM 29057</strain>
    </source>
</reference>
<name>A0A2P8F7G9_9BACT</name>
<proteinExistence type="predicted"/>